<protein>
    <submittedName>
        <fullName evidence="1">Uncharacterized protein</fullName>
    </submittedName>
</protein>
<comment type="caution">
    <text evidence="1">The sequence shown here is derived from an EMBL/GenBank/DDBJ whole genome shotgun (WGS) entry which is preliminary data.</text>
</comment>
<dbReference type="EMBL" id="JAIRBM010000005">
    <property type="protein sequence ID" value="MBZ6076413.1"/>
    <property type="molecule type" value="Genomic_DNA"/>
</dbReference>
<evidence type="ECO:0000313" key="1">
    <source>
        <dbReference type="EMBL" id="MBZ6076413.1"/>
    </source>
</evidence>
<proteinExistence type="predicted"/>
<organism evidence="1 2">
    <name type="scientific">Microvirga puerhi</name>
    <dbReference type="NCBI Taxonomy" id="2876078"/>
    <lineage>
        <taxon>Bacteria</taxon>
        <taxon>Pseudomonadati</taxon>
        <taxon>Pseudomonadota</taxon>
        <taxon>Alphaproteobacteria</taxon>
        <taxon>Hyphomicrobiales</taxon>
        <taxon>Methylobacteriaceae</taxon>
        <taxon>Microvirga</taxon>
    </lineage>
</organism>
<reference evidence="1 2" key="1">
    <citation type="submission" date="2021-09" db="EMBL/GenBank/DDBJ databases">
        <title>The complete genome sequence of a new microorganism.</title>
        <authorList>
            <person name="Zi Z."/>
        </authorList>
    </citation>
    <scope>NUCLEOTIDE SEQUENCE [LARGE SCALE GENOMIC DNA]</scope>
    <source>
        <strain evidence="1 2">WGZ8</strain>
    </source>
</reference>
<sequence>MLLSILAMAGCVQEAPSLVFDTARLSQAEWERIQSECDYEAEKATASAPSSLVFVRWQRLYIGCIELRGIKYLGTTDQFPHLKRRTGSV</sequence>
<keyword evidence="2" id="KW-1185">Reference proteome</keyword>
<evidence type="ECO:0000313" key="2">
    <source>
        <dbReference type="Proteomes" id="UP000704176"/>
    </source>
</evidence>
<dbReference type="Proteomes" id="UP000704176">
    <property type="component" value="Unassembled WGS sequence"/>
</dbReference>
<dbReference type="RefSeq" id="WP_224312734.1">
    <property type="nucleotide sequence ID" value="NZ_JAIRBM010000005.1"/>
</dbReference>
<gene>
    <name evidence="1" type="ORF">K9B37_08935</name>
</gene>
<name>A0ABS7VLK7_9HYPH</name>
<accession>A0ABS7VLK7</accession>